<dbReference type="InterPro" id="IPR038770">
    <property type="entry name" value="Na+/solute_symporter_sf"/>
</dbReference>
<accession>A0AB39RAU8</accession>
<dbReference type="GO" id="GO:1902600">
    <property type="term" value="P:proton transmembrane transport"/>
    <property type="evidence" value="ECO:0007669"/>
    <property type="project" value="InterPro"/>
</dbReference>
<dbReference type="AlphaFoldDB" id="A0AB39RAU8"/>
<feature type="transmembrane region" description="Helical" evidence="7">
    <location>
        <begin position="361"/>
        <end position="386"/>
    </location>
</feature>
<keyword evidence="3 7" id="KW-0812">Transmembrane</keyword>
<dbReference type="InterPro" id="IPR006153">
    <property type="entry name" value="Cation/H_exchanger_TM"/>
</dbReference>
<dbReference type="Pfam" id="PF00999">
    <property type="entry name" value="Na_H_Exchanger"/>
    <property type="match status" value="1"/>
</dbReference>
<evidence type="ECO:0000259" key="8">
    <source>
        <dbReference type="Pfam" id="PF00999"/>
    </source>
</evidence>
<evidence type="ECO:0000256" key="6">
    <source>
        <dbReference type="ARBA" id="ARBA00023136"/>
    </source>
</evidence>
<feature type="transmembrane region" description="Helical" evidence="7">
    <location>
        <begin position="181"/>
        <end position="202"/>
    </location>
</feature>
<evidence type="ECO:0000313" key="9">
    <source>
        <dbReference type="EMBL" id="XDQ50104.1"/>
    </source>
</evidence>
<comment type="subcellular location">
    <subcellularLocation>
        <location evidence="1">Membrane</location>
        <topology evidence="1">Multi-pass membrane protein</topology>
    </subcellularLocation>
</comment>
<gene>
    <name evidence="9" type="ORF">AB5J52_49310</name>
</gene>
<dbReference type="GO" id="GO:0015297">
    <property type="term" value="F:antiporter activity"/>
    <property type="evidence" value="ECO:0007669"/>
    <property type="project" value="InterPro"/>
</dbReference>
<feature type="transmembrane region" description="Helical" evidence="7">
    <location>
        <begin position="21"/>
        <end position="40"/>
    </location>
</feature>
<feature type="transmembrane region" description="Helical" evidence="7">
    <location>
        <begin position="247"/>
        <end position="268"/>
    </location>
</feature>
<reference evidence="9" key="1">
    <citation type="submission" date="2024-07" db="EMBL/GenBank/DDBJ databases">
        <authorList>
            <person name="Yu S.T."/>
        </authorList>
    </citation>
    <scope>NUCLEOTIDE SEQUENCE</scope>
    <source>
        <strain evidence="9">R39</strain>
        <plasmid evidence="9">unnamed1</plasmid>
    </source>
</reference>
<feature type="domain" description="Cation/H+ exchanger transmembrane" evidence="8">
    <location>
        <begin position="68"/>
        <end position="446"/>
    </location>
</feature>
<feature type="transmembrane region" description="Helical" evidence="7">
    <location>
        <begin position="112"/>
        <end position="132"/>
    </location>
</feature>
<feature type="transmembrane region" description="Helical" evidence="7">
    <location>
        <begin position="144"/>
        <end position="169"/>
    </location>
</feature>
<name>A0AB39RAU8_9ACTN</name>
<dbReference type="RefSeq" id="WP_369228627.1">
    <property type="nucleotide sequence ID" value="NZ_CP163442.1"/>
</dbReference>
<dbReference type="GO" id="GO:0016020">
    <property type="term" value="C:membrane"/>
    <property type="evidence" value="ECO:0007669"/>
    <property type="project" value="UniProtKB-SubCell"/>
</dbReference>
<dbReference type="PANTHER" id="PTHR32468">
    <property type="entry name" value="CATION/H + ANTIPORTER"/>
    <property type="match status" value="1"/>
</dbReference>
<evidence type="ECO:0000256" key="5">
    <source>
        <dbReference type="ARBA" id="ARBA00023065"/>
    </source>
</evidence>
<keyword evidence="2" id="KW-0813">Transport</keyword>
<evidence type="ECO:0000256" key="2">
    <source>
        <dbReference type="ARBA" id="ARBA00022448"/>
    </source>
</evidence>
<feature type="transmembrane region" description="Helical" evidence="7">
    <location>
        <begin position="280"/>
        <end position="296"/>
    </location>
</feature>
<proteinExistence type="predicted"/>
<evidence type="ECO:0000256" key="3">
    <source>
        <dbReference type="ARBA" id="ARBA00022692"/>
    </source>
</evidence>
<dbReference type="PROSITE" id="PS51257">
    <property type="entry name" value="PROKAR_LIPOPROTEIN"/>
    <property type="match status" value="1"/>
</dbReference>
<keyword evidence="9" id="KW-0614">Plasmid</keyword>
<dbReference type="PANTHER" id="PTHR32468:SF0">
    <property type="entry name" value="K(+)_H(+) ANTIPORTER 1"/>
    <property type="match status" value="1"/>
</dbReference>
<evidence type="ECO:0000256" key="4">
    <source>
        <dbReference type="ARBA" id="ARBA00022989"/>
    </source>
</evidence>
<dbReference type="EMBL" id="CP163442">
    <property type="protein sequence ID" value="XDQ50104.1"/>
    <property type="molecule type" value="Genomic_DNA"/>
</dbReference>
<feature type="transmembrane region" description="Helical" evidence="7">
    <location>
        <begin position="331"/>
        <end position="355"/>
    </location>
</feature>
<feature type="transmembrane region" description="Helical" evidence="7">
    <location>
        <begin position="80"/>
        <end position="100"/>
    </location>
</feature>
<evidence type="ECO:0000256" key="7">
    <source>
        <dbReference type="SAM" id="Phobius"/>
    </source>
</evidence>
<dbReference type="Gene3D" id="1.20.1530.20">
    <property type="match status" value="1"/>
</dbReference>
<sequence length="467" mass="47085">MTKNRTLLADTGHPVGVRVRMVLGLVVLVTACAVWGPGLFQGAEGSGVSSKPARFLLAAAAVLGASHLLGALMRRWRQPAVIGEILGGLLMGPSALGLVWPDATAWLFPAQVLAPLGLAAQLGLVLFMFLLGSELRTDQVKGPGSTGVVVLGAMGVPFVAGAGIAFLAADTLTGRAGHSTASVLFFGLAISITALPVLARILVDLGLARSQVGVSALAVAATGDGAAWTVLALILANTGLSGFASAWTTPCLALALLLVTVFCVKPALAALERRARGNGPVLLAVLVVGALSYAAVTELIGLHAAVGAFLFGTAAPRGSEAVERAGRRLRGFVVTVMVPLFFAQIGLSTSVTVLGTDPGGWVLLAVVLVAAVGSKVAGAGAAARLMGMSGPEALRFGILMNCRGVTELVVASIGLQYGLVSDAGFSILVLVAIVTTAVTGPLLRVLAAREAARVPSAARESVSLTPP</sequence>
<feature type="transmembrane region" description="Helical" evidence="7">
    <location>
        <begin position="214"/>
        <end position="235"/>
    </location>
</feature>
<organism evidence="9">
    <name type="scientific">Streptomyces sp. R39</name>
    <dbReference type="NCBI Taxonomy" id="3238631"/>
    <lineage>
        <taxon>Bacteria</taxon>
        <taxon>Bacillati</taxon>
        <taxon>Actinomycetota</taxon>
        <taxon>Actinomycetes</taxon>
        <taxon>Kitasatosporales</taxon>
        <taxon>Streptomycetaceae</taxon>
        <taxon>Streptomyces</taxon>
    </lineage>
</organism>
<protein>
    <submittedName>
        <fullName evidence="9">Cation:proton antiporter</fullName>
    </submittedName>
</protein>
<feature type="transmembrane region" description="Helical" evidence="7">
    <location>
        <begin position="52"/>
        <end position="73"/>
    </location>
</feature>
<geneLocation type="plasmid" evidence="9">
    <name>unnamed1</name>
</geneLocation>
<keyword evidence="6 7" id="KW-0472">Membrane</keyword>
<keyword evidence="4 7" id="KW-1133">Transmembrane helix</keyword>
<feature type="transmembrane region" description="Helical" evidence="7">
    <location>
        <begin position="423"/>
        <end position="443"/>
    </location>
</feature>
<keyword evidence="5" id="KW-0406">Ion transport</keyword>
<evidence type="ECO:0000256" key="1">
    <source>
        <dbReference type="ARBA" id="ARBA00004141"/>
    </source>
</evidence>
<dbReference type="InterPro" id="IPR050794">
    <property type="entry name" value="CPA2_transporter"/>
</dbReference>